<keyword evidence="6" id="KW-1185">Reference proteome</keyword>
<name>A0A835IHE6_9MAGN</name>
<dbReference type="OrthoDB" id="185373at2759"/>
<dbReference type="GO" id="GO:0009451">
    <property type="term" value="P:RNA modification"/>
    <property type="evidence" value="ECO:0007669"/>
    <property type="project" value="InterPro"/>
</dbReference>
<dbReference type="InterPro" id="IPR046848">
    <property type="entry name" value="E_motif"/>
</dbReference>
<keyword evidence="2" id="KW-0677">Repeat</keyword>
<comment type="similarity">
    <text evidence="1">Belongs to the PPR family. PCMP-H subfamily.</text>
</comment>
<dbReference type="Pfam" id="PF20431">
    <property type="entry name" value="E_motif"/>
    <property type="match status" value="1"/>
</dbReference>
<dbReference type="FunFam" id="1.25.40.10:FF:000348">
    <property type="entry name" value="Pentatricopeptide repeat-containing protein chloroplastic"/>
    <property type="match status" value="1"/>
</dbReference>
<dbReference type="GO" id="GO:0003723">
    <property type="term" value="F:RNA binding"/>
    <property type="evidence" value="ECO:0007669"/>
    <property type="project" value="InterPro"/>
</dbReference>
<proteinExistence type="inferred from homology"/>
<organism evidence="5 6">
    <name type="scientific">Coptis chinensis</name>
    <dbReference type="NCBI Taxonomy" id="261450"/>
    <lineage>
        <taxon>Eukaryota</taxon>
        <taxon>Viridiplantae</taxon>
        <taxon>Streptophyta</taxon>
        <taxon>Embryophyta</taxon>
        <taxon>Tracheophyta</taxon>
        <taxon>Spermatophyta</taxon>
        <taxon>Magnoliopsida</taxon>
        <taxon>Ranunculales</taxon>
        <taxon>Ranunculaceae</taxon>
        <taxon>Coptidoideae</taxon>
        <taxon>Coptis</taxon>
    </lineage>
</organism>
<feature type="repeat" description="PPR" evidence="3">
    <location>
        <begin position="210"/>
        <end position="244"/>
    </location>
</feature>
<dbReference type="InterPro" id="IPR046960">
    <property type="entry name" value="PPR_At4g14850-like_plant"/>
</dbReference>
<dbReference type="GO" id="GO:0008270">
    <property type="term" value="F:zinc ion binding"/>
    <property type="evidence" value="ECO:0007669"/>
    <property type="project" value="InterPro"/>
</dbReference>
<reference evidence="5 6" key="1">
    <citation type="submission" date="2020-10" db="EMBL/GenBank/DDBJ databases">
        <title>The Coptis chinensis genome and diversification of protoberbering-type alkaloids.</title>
        <authorList>
            <person name="Wang B."/>
            <person name="Shu S."/>
            <person name="Song C."/>
            <person name="Liu Y."/>
        </authorList>
    </citation>
    <scope>NUCLEOTIDE SEQUENCE [LARGE SCALE GENOMIC DNA]</scope>
    <source>
        <strain evidence="5">HL-2020</strain>
        <tissue evidence="5">Leaf</tissue>
    </source>
</reference>
<sequence>MRREGIRPVSFTFSALFKACAGLANVELGRQIHAQTFLIGGYECDLYVGNTLIDMYVKCGFFESGRCVFDEMPERDVISWTSLIVAYAKSGDMEAAAELFNGLPEKDMVAWTAMITGYAQNAKPREALKLFESMRDAGVSTDEVTLVGGISACALLGAGKHAKWIRDLAEKDGLSPSTNVVVGSAMIDMYSKCGSVGEAYQIFKSMKEKNVYSYSAMIVGFAIHGKANAALELFYEMVETDTKPNRVTFVGALTACSHAGMVQQGRRLFESMKRDYGVTPEVDHYACMVDLLGRAGHLEEALNLAATMPIEPNGGVWGALLGACRIHGNPAIAEVAANHLFDLEPNSIGNYIVLSNIYAVAGMWTDVSRVRKLMREKGLRKNPGCSWMEAEDGIIHEFFAGDMTHPKSKEIKEALEELLQTLKRNGYKPNLSSVVHDIGDGEKERLLKTHSEKLALAFGLLTTIAGTPIRIVKNLRVCEDCHTVMCGASLIMRREIVLRDNMRFHHFHDGVCSCGNFW</sequence>
<dbReference type="Gene3D" id="1.25.40.10">
    <property type="entry name" value="Tetratricopeptide repeat domain"/>
    <property type="match status" value="3"/>
</dbReference>
<comment type="caution">
    <text evidence="5">The sequence shown here is derived from an EMBL/GenBank/DDBJ whole genome shotgun (WGS) entry which is preliminary data.</text>
</comment>
<evidence type="ECO:0000256" key="2">
    <source>
        <dbReference type="ARBA" id="ARBA00022737"/>
    </source>
</evidence>
<feature type="repeat" description="PPR" evidence="3">
    <location>
        <begin position="76"/>
        <end position="106"/>
    </location>
</feature>
<dbReference type="Pfam" id="PF20430">
    <property type="entry name" value="Eplus_motif"/>
    <property type="match status" value="1"/>
</dbReference>
<protein>
    <recommendedName>
        <fullName evidence="4">DYW domain-containing protein</fullName>
    </recommendedName>
</protein>
<feature type="repeat" description="PPR" evidence="3">
    <location>
        <begin position="45"/>
        <end position="75"/>
    </location>
</feature>
<feature type="repeat" description="PPR" evidence="3">
    <location>
        <begin position="179"/>
        <end position="209"/>
    </location>
</feature>
<evidence type="ECO:0000256" key="1">
    <source>
        <dbReference type="ARBA" id="ARBA00006643"/>
    </source>
</evidence>
<dbReference type="PROSITE" id="PS51375">
    <property type="entry name" value="PPR"/>
    <property type="match status" value="5"/>
</dbReference>
<evidence type="ECO:0000313" key="6">
    <source>
        <dbReference type="Proteomes" id="UP000631114"/>
    </source>
</evidence>
<feature type="repeat" description="PPR" evidence="3">
    <location>
        <begin position="107"/>
        <end position="141"/>
    </location>
</feature>
<dbReference type="InterPro" id="IPR046849">
    <property type="entry name" value="E2_motif"/>
</dbReference>
<dbReference type="Pfam" id="PF01535">
    <property type="entry name" value="PPR"/>
    <property type="match status" value="2"/>
</dbReference>
<feature type="domain" description="DYW" evidence="4">
    <location>
        <begin position="426"/>
        <end position="518"/>
    </location>
</feature>
<dbReference type="Pfam" id="PF13041">
    <property type="entry name" value="PPR_2"/>
    <property type="match status" value="2"/>
</dbReference>
<dbReference type="Proteomes" id="UP000631114">
    <property type="component" value="Unassembled WGS sequence"/>
</dbReference>
<dbReference type="PANTHER" id="PTHR47926">
    <property type="entry name" value="PENTATRICOPEPTIDE REPEAT-CONTAINING PROTEIN"/>
    <property type="match status" value="1"/>
</dbReference>
<dbReference type="AlphaFoldDB" id="A0A835IHE6"/>
<dbReference type="Pfam" id="PF14432">
    <property type="entry name" value="DYW_deaminase"/>
    <property type="match status" value="1"/>
</dbReference>
<gene>
    <name evidence="5" type="ORF">IFM89_033194</name>
</gene>
<dbReference type="InterPro" id="IPR002885">
    <property type="entry name" value="PPR_rpt"/>
</dbReference>
<evidence type="ECO:0000313" key="5">
    <source>
        <dbReference type="EMBL" id="KAF9617089.1"/>
    </source>
</evidence>
<dbReference type="InterPro" id="IPR011990">
    <property type="entry name" value="TPR-like_helical_dom_sf"/>
</dbReference>
<dbReference type="PANTHER" id="PTHR47926:SF523">
    <property type="entry name" value="DYW DOMAIN-CONTAINING PROTEIN"/>
    <property type="match status" value="1"/>
</dbReference>
<evidence type="ECO:0000256" key="3">
    <source>
        <dbReference type="PROSITE-ProRule" id="PRU00708"/>
    </source>
</evidence>
<dbReference type="NCBIfam" id="TIGR00756">
    <property type="entry name" value="PPR"/>
    <property type="match status" value="5"/>
</dbReference>
<dbReference type="InterPro" id="IPR032867">
    <property type="entry name" value="DYW_dom"/>
</dbReference>
<accession>A0A835IHE6</accession>
<evidence type="ECO:0000259" key="4">
    <source>
        <dbReference type="Pfam" id="PF14432"/>
    </source>
</evidence>
<dbReference type="FunFam" id="1.25.40.10:FF:000325">
    <property type="entry name" value="Pentatricopeptide repeat-containing protein At4g14820"/>
    <property type="match status" value="1"/>
</dbReference>
<dbReference type="EMBL" id="JADFTS010000003">
    <property type="protein sequence ID" value="KAF9617089.1"/>
    <property type="molecule type" value="Genomic_DNA"/>
</dbReference>